<proteinExistence type="predicted"/>
<evidence type="ECO:0000256" key="3">
    <source>
        <dbReference type="ARBA" id="ARBA00022989"/>
    </source>
</evidence>
<evidence type="ECO:0000313" key="7">
    <source>
        <dbReference type="EMBL" id="KAF9889841.1"/>
    </source>
</evidence>
<dbReference type="GO" id="GO:0071944">
    <property type="term" value="C:cell periphery"/>
    <property type="evidence" value="ECO:0007669"/>
    <property type="project" value="UniProtKB-ARBA"/>
</dbReference>
<dbReference type="InterPro" id="IPR051694">
    <property type="entry name" value="Immunoregulatory_rcpt-like"/>
</dbReference>
<dbReference type="AlphaFoldDB" id="A0AAD4GUL4"/>
<feature type="compositionally biased region" description="Polar residues" evidence="5">
    <location>
        <begin position="128"/>
        <end position="146"/>
    </location>
</feature>
<dbReference type="NCBIfam" id="TIGR01167">
    <property type="entry name" value="LPXTG_anchor"/>
    <property type="match status" value="1"/>
</dbReference>
<keyword evidence="3 6" id="KW-1133">Transmembrane helix</keyword>
<comment type="subcellular location">
    <subcellularLocation>
        <location evidence="1">Membrane</location>
        <topology evidence="1">Single-pass membrane protein</topology>
    </subcellularLocation>
</comment>
<evidence type="ECO:0000256" key="6">
    <source>
        <dbReference type="SAM" id="Phobius"/>
    </source>
</evidence>
<feature type="compositionally biased region" description="Polar residues" evidence="5">
    <location>
        <begin position="205"/>
        <end position="216"/>
    </location>
</feature>
<keyword evidence="4 6" id="KW-0472">Membrane</keyword>
<evidence type="ECO:0000256" key="1">
    <source>
        <dbReference type="ARBA" id="ARBA00004167"/>
    </source>
</evidence>
<accession>A0AAD4GUL4</accession>
<dbReference type="PANTHER" id="PTHR15549">
    <property type="entry name" value="PAIRED IMMUNOGLOBULIN-LIKE TYPE 2 RECEPTOR"/>
    <property type="match status" value="1"/>
</dbReference>
<dbReference type="GO" id="GO:0016020">
    <property type="term" value="C:membrane"/>
    <property type="evidence" value="ECO:0007669"/>
    <property type="project" value="UniProtKB-SubCell"/>
</dbReference>
<evidence type="ECO:0000256" key="2">
    <source>
        <dbReference type="ARBA" id="ARBA00022692"/>
    </source>
</evidence>
<name>A0AAD4GUL4_ASPNN</name>
<comment type="caution">
    <text evidence="7">The sequence shown here is derived from an EMBL/GenBank/DDBJ whole genome shotgun (WGS) entry which is preliminary data.</text>
</comment>
<protein>
    <submittedName>
        <fullName evidence="7">Uncharacterized protein</fullName>
    </submittedName>
</protein>
<gene>
    <name evidence="7" type="ORF">FE257_006931</name>
</gene>
<dbReference type="EMBL" id="VCAU01000032">
    <property type="protein sequence ID" value="KAF9889841.1"/>
    <property type="molecule type" value="Genomic_DNA"/>
</dbReference>
<evidence type="ECO:0000256" key="5">
    <source>
        <dbReference type="SAM" id="MobiDB-lite"/>
    </source>
</evidence>
<organism evidence="7 8">
    <name type="scientific">Aspergillus nanangensis</name>
    <dbReference type="NCBI Taxonomy" id="2582783"/>
    <lineage>
        <taxon>Eukaryota</taxon>
        <taxon>Fungi</taxon>
        <taxon>Dikarya</taxon>
        <taxon>Ascomycota</taxon>
        <taxon>Pezizomycotina</taxon>
        <taxon>Eurotiomycetes</taxon>
        <taxon>Eurotiomycetidae</taxon>
        <taxon>Eurotiales</taxon>
        <taxon>Aspergillaceae</taxon>
        <taxon>Aspergillus</taxon>
        <taxon>Aspergillus subgen. Circumdati</taxon>
    </lineage>
</organism>
<feature type="region of interest" description="Disordered" evidence="5">
    <location>
        <begin position="179"/>
        <end position="260"/>
    </location>
</feature>
<reference evidence="7" key="1">
    <citation type="journal article" date="2019" name="Beilstein J. Org. Chem.">
        <title>Nanangenines: drimane sesquiterpenoids as the dominant metabolite cohort of a novel Australian fungus, Aspergillus nanangensis.</title>
        <authorList>
            <person name="Lacey H.J."/>
            <person name="Gilchrist C.L.M."/>
            <person name="Crombie A."/>
            <person name="Kalaitzis J.A."/>
            <person name="Vuong D."/>
            <person name="Rutledge P.J."/>
            <person name="Turner P."/>
            <person name="Pitt J.I."/>
            <person name="Lacey E."/>
            <person name="Chooi Y.H."/>
            <person name="Piggott A.M."/>
        </authorList>
    </citation>
    <scope>NUCLEOTIDE SEQUENCE</scope>
    <source>
        <strain evidence="7">MST-FP2251</strain>
    </source>
</reference>
<keyword evidence="2 6" id="KW-0812">Transmembrane</keyword>
<reference evidence="7" key="2">
    <citation type="submission" date="2020-02" db="EMBL/GenBank/DDBJ databases">
        <authorList>
            <person name="Gilchrist C.L.M."/>
            <person name="Chooi Y.-H."/>
        </authorList>
    </citation>
    <scope>NUCLEOTIDE SEQUENCE</scope>
    <source>
        <strain evidence="7">MST-FP2251</strain>
    </source>
</reference>
<dbReference type="Proteomes" id="UP001194746">
    <property type="component" value="Unassembled WGS sequence"/>
</dbReference>
<evidence type="ECO:0000313" key="8">
    <source>
        <dbReference type="Proteomes" id="UP001194746"/>
    </source>
</evidence>
<feature type="region of interest" description="Disordered" evidence="5">
    <location>
        <begin position="120"/>
        <end position="146"/>
    </location>
</feature>
<feature type="compositionally biased region" description="Low complexity" evidence="5">
    <location>
        <begin position="224"/>
        <end position="238"/>
    </location>
</feature>
<feature type="transmembrane region" description="Helical" evidence="6">
    <location>
        <begin position="151"/>
        <end position="174"/>
    </location>
</feature>
<sequence>MSECDSGSKNCNFTCPKGGSWFVCPEAPYFVGCCSSDPCHNTTETTSPCPNVHPASFKSDIYGSLRPNTCINSGKWWTCQDTNPTFIGCCKGDPCGLDGGCPDDKVTPAAWSPSSLGQKKLFLDGAPDQTSSPQPTGSNPPSDSHGLSTGAIAGIAIGAAAVVVLAAIAGLLFWRRRRRGRDNGMGPHRMDPNNSGQMYHPVSQYGESQFSSSPRSPNAKHRASSSIGSSAFPSPSFFTDSRPMSEAYTNPRSGDYTHLGQGLNIEGANIGPILSPKVVAVPELDSTPKQAYELEGR</sequence>
<evidence type="ECO:0000256" key="4">
    <source>
        <dbReference type="ARBA" id="ARBA00023136"/>
    </source>
</evidence>
<keyword evidence="8" id="KW-1185">Reference proteome</keyword>